<dbReference type="Proteomes" id="UP001519305">
    <property type="component" value="Unassembled WGS sequence"/>
</dbReference>
<dbReference type="PROSITE" id="PS51257">
    <property type="entry name" value="PROKAR_LIPOPROTEIN"/>
    <property type="match status" value="1"/>
</dbReference>
<keyword evidence="3" id="KW-1185">Reference proteome</keyword>
<dbReference type="PANTHER" id="PTHR43649">
    <property type="entry name" value="ARABINOSE-BINDING PROTEIN-RELATED"/>
    <property type="match status" value="1"/>
</dbReference>
<proteinExistence type="predicted"/>
<dbReference type="RefSeq" id="WP_244979473.1">
    <property type="nucleotide sequence ID" value="NZ_CP047357.1"/>
</dbReference>
<evidence type="ECO:0000313" key="2">
    <source>
        <dbReference type="EMBL" id="MBP2331599.1"/>
    </source>
</evidence>
<dbReference type="SUPFAM" id="SSF53850">
    <property type="entry name" value="Periplasmic binding protein-like II"/>
    <property type="match status" value="1"/>
</dbReference>
<dbReference type="PANTHER" id="PTHR43649:SF30">
    <property type="entry name" value="ABC TRANSPORTER SUBSTRATE-BINDING PROTEIN"/>
    <property type="match status" value="1"/>
</dbReference>
<evidence type="ECO:0000313" key="3">
    <source>
        <dbReference type="Proteomes" id="UP001519305"/>
    </source>
</evidence>
<dbReference type="EMBL" id="JAGINY010000001">
    <property type="protein sequence ID" value="MBP2331599.1"/>
    <property type="molecule type" value="Genomic_DNA"/>
</dbReference>
<gene>
    <name evidence="2" type="ORF">JOF33_000298</name>
</gene>
<dbReference type="InterPro" id="IPR006311">
    <property type="entry name" value="TAT_signal"/>
</dbReference>
<reference evidence="2 3" key="1">
    <citation type="submission" date="2021-03" db="EMBL/GenBank/DDBJ databases">
        <title>Sequencing the genomes of 1000 actinobacteria strains.</title>
        <authorList>
            <person name="Klenk H.-P."/>
        </authorList>
    </citation>
    <scope>NUCLEOTIDE SEQUENCE [LARGE SCALE GENOMIC DNA]</scope>
    <source>
        <strain evidence="2 3">DSM 44506</strain>
    </source>
</reference>
<feature type="signal peptide" evidence="1">
    <location>
        <begin position="1"/>
        <end position="34"/>
    </location>
</feature>
<name>A0ABS4U5V4_9CORY</name>
<dbReference type="Pfam" id="PF13416">
    <property type="entry name" value="SBP_bac_8"/>
    <property type="match status" value="1"/>
</dbReference>
<feature type="chain" id="PRO_5046543857" evidence="1">
    <location>
        <begin position="35"/>
        <end position="442"/>
    </location>
</feature>
<comment type="caution">
    <text evidence="2">The sequence shown here is derived from an EMBL/GenBank/DDBJ whole genome shotgun (WGS) entry which is preliminary data.</text>
</comment>
<evidence type="ECO:0000256" key="1">
    <source>
        <dbReference type="SAM" id="SignalP"/>
    </source>
</evidence>
<dbReference type="Gene3D" id="3.40.190.10">
    <property type="entry name" value="Periplasmic binding protein-like II"/>
    <property type="match status" value="1"/>
</dbReference>
<sequence>MNDRINRTPNGMNRRTFLALLGLTGAGAALTACAGTGGGDGGAEGDPNTIVWWSNHPASSKAIEEELIARFEKENPDLKVRLVDGGKNYEELGQKFNAALSGTDLPDVVVLSDVWWFNFALNGQIANIDEVAERAGVDTSTYVDSLYEDYALNDGHFAMPFARSTPLFYYNKDLWKEAGLPDRGPESWDEMTEWGKTLQKKLSGRERAHGWGNAVDYLSWTFSGPLWTKGGAYSDGWDMKLTSPETIAAVEWLKSTVDDGWATVSNDLANEFGTGLLGSIVASTGDLAGINDTADFEVGTAFLPNPNGDGGCPTGGAGLAIPAGISEERQNNAAKFIDFITNTENTAYWSRNVGYMPVRKDAVDDPEQKKFMDENPNFRTAVEQLPQTRPQDNARVFIPNGDRKIGDALETILLTGAAIEPTLSSLEEELTTAYERDIEPHL</sequence>
<protein>
    <submittedName>
        <fullName evidence="2">Sn-glycerol 3-phosphate transport system substrate-binding protein</fullName>
    </submittedName>
</protein>
<accession>A0ABS4U5V4</accession>
<keyword evidence="1" id="KW-0732">Signal</keyword>
<dbReference type="InterPro" id="IPR050490">
    <property type="entry name" value="Bact_solute-bd_prot1"/>
</dbReference>
<dbReference type="CDD" id="cd14748">
    <property type="entry name" value="PBP2_UgpB"/>
    <property type="match status" value="1"/>
</dbReference>
<organism evidence="2 3">
    <name type="scientific">Corynebacterium freneyi</name>
    <dbReference type="NCBI Taxonomy" id="134034"/>
    <lineage>
        <taxon>Bacteria</taxon>
        <taxon>Bacillati</taxon>
        <taxon>Actinomycetota</taxon>
        <taxon>Actinomycetes</taxon>
        <taxon>Mycobacteriales</taxon>
        <taxon>Corynebacteriaceae</taxon>
        <taxon>Corynebacterium</taxon>
    </lineage>
</organism>
<dbReference type="PROSITE" id="PS51318">
    <property type="entry name" value="TAT"/>
    <property type="match status" value="1"/>
</dbReference>
<dbReference type="InterPro" id="IPR006059">
    <property type="entry name" value="SBP"/>
</dbReference>